<dbReference type="Proteomes" id="UP001589748">
    <property type="component" value="Unassembled WGS sequence"/>
</dbReference>
<keyword evidence="8 10" id="KW-1133">Transmembrane helix</keyword>
<dbReference type="RefSeq" id="WP_380138592.1">
    <property type="nucleotide sequence ID" value="NZ_JBHLUI010000009.1"/>
</dbReference>
<feature type="transmembrane region" description="Helical" evidence="10">
    <location>
        <begin position="336"/>
        <end position="358"/>
    </location>
</feature>
<proteinExistence type="inferred from homology"/>
<feature type="transmembrane region" description="Helical" evidence="10">
    <location>
        <begin position="136"/>
        <end position="155"/>
    </location>
</feature>
<keyword evidence="5" id="KW-1003">Cell membrane</keyword>
<accession>A0ABV5LQ97</accession>
<dbReference type="EMBL" id="JBHMDM010000003">
    <property type="protein sequence ID" value="MFB9376277.1"/>
    <property type="molecule type" value="Genomic_DNA"/>
</dbReference>
<comment type="similarity">
    <text evidence="2">Belongs to the ArsB family.</text>
</comment>
<feature type="transmembrane region" description="Helical" evidence="10">
    <location>
        <begin position="175"/>
        <end position="192"/>
    </location>
</feature>
<dbReference type="PANTHER" id="PTHR43302:SF5">
    <property type="entry name" value="TRANSPORTER ARSB-RELATED"/>
    <property type="match status" value="1"/>
</dbReference>
<comment type="subcellular location">
    <subcellularLocation>
        <location evidence="1">Cell membrane</location>
        <topology evidence="1">Multi-pass membrane protein</topology>
    </subcellularLocation>
</comment>
<evidence type="ECO:0000256" key="8">
    <source>
        <dbReference type="ARBA" id="ARBA00022989"/>
    </source>
</evidence>
<evidence type="ECO:0000259" key="11">
    <source>
        <dbReference type="Pfam" id="PF03600"/>
    </source>
</evidence>
<feature type="transmembrane region" description="Helical" evidence="10">
    <location>
        <begin position="226"/>
        <end position="244"/>
    </location>
</feature>
<evidence type="ECO:0000256" key="10">
    <source>
        <dbReference type="SAM" id="Phobius"/>
    </source>
</evidence>
<evidence type="ECO:0000256" key="9">
    <source>
        <dbReference type="ARBA" id="ARBA00023136"/>
    </source>
</evidence>
<gene>
    <name evidence="12" type="ORF">ACFFVI_04785</name>
</gene>
<keyword evidence="9 10" id="KW-0472">Membrane</keyword>
<keyword evidence="4" id="KW-0813">Transport</keyword>
<evidence type="ECO:0000256" key="3">
    <source>
        <dbReference type="ARBA" id="ARBA00009843"/>
    </source>
</evidence>
<dbReference type="InterPro" id="IPR004680">
    <property type="entry name" value="Cit_transptr-like_dom"/>
</dbReference>
<evidence type="ECO:0000256" key="2">
    <source>
        <dbReference type="ARBA" id="ARBA00006433"/>
    </source>
</evidence>
<evidence type="ECO:0000313" key="13">
    <source>
        <dbReference type="Proteomes" id="UP001589748"/>
    </source>
</evidence>
<dbReference type="PANTHER" id="PTHR43302">
    <property type="entry name" value="TRANSPORTER ARSB-RELATED"/>
    <property type="match status" value="1"/>
</dbReference>
<comment type="caution">
    <text evidence="12">The sequence shown here is derived from an EMBL/GenBank/DDBJ whole genome shotgun (WGS) entry which is preliminary data.</text>
</comment>
<comment type="similarity">
    <text evidence="3">Belongs to the CitM (TC 2.A.11) transporter family.</text>
</comment>
<name>A0ABV5LQ97_9ACTN</name>
<dbReference type="Pfam" id="PF03600">
    <property type="entry name" value="CitMHS"/>
    <property type="match status" value="1"/>
</dbReference>
<feature type="domain" description="Citrate transporter-like" evidence="11">
    <location>
        <begin position="12"/>
        <end position="295"/>
    </location>
</feature>
<evidence type="ECO:0000256" key="7">
    <source>
        <dbReference type="ARBA" id="ARBA00022849"/>
    </source>
</evidence>
<sequence>MGEIAAVLLDRAGPVLLFLLAVTVVAELTDRAGVFDAAARLAARAGRGRTWRLWVLVVLLGVLATTFLSLDTTAVLLTPVVLSLAVQLRLDPLPFAMTTVWLANTASLLLPVSNLSNLIALHTMEQLGAPGFTSLTWAPFAAGVLGAVAVLGLAYRRRLRGGYTAPEPGPQRDPVLFWTSAVVCLVLAPLFVAGITPAIPATAAAVLLAVVFAVRGDREVLRFSLLPWKTVLLVAALFVLVEVARRAGMDALLGPVAGSGEGFGAHLRLATTSAVAANLVDNLPAYLAMESVAGSPGRLVAVLIGVNLGPLVTPWASLATLLWLGRCRARGVRIHLGRFAALGLVGAVVCVVAATAALQLTV</sequence>
<evidence type="ECO:0000256" key="1">
    <source>
        <dbReference type="ARBA" id="ARBA00004651"/>
    </source>
</evidence>
<dbReference type="PRINTS" id="PR00758">
    <property type="entry name" value="ARSENICPUMP"/>
</dbReference>
<keyword evidence="13" id="KW-1185">Reference proteome</keyword>
<keyword evidence="6 10" id="KW-0812">Transmembrane</keyword>
<dbReference type="InterPro" id="IPR000802">
    <property type="entry name" value="Arsenical_pump_ArsB"/>
</dbReference>
<keyword evidence="7" id="KW-0059">Arsenical resistance</keyword>
<protein>
    <submittedName>
        <fullName evidence="12">SLC13 family permease</fullName>
    </submittedName>
</protein>
<organism evidence="12 13">
    <name type="scientific">Kineococcus gynurae</name>
    <dbReference type="NCBI Taxonomy" id="452979"/>
    <lineage>
        <taxon>Bacteria</taxon>
        <taxon>Bacillati</taxon>
        <taxon>Actinomycetota</taxon>
        <taxon>Actinomycetes</taxon>
        <taxon>Kineosporiales</taxon>
        <taxon>Kineosporiaceae</taxon>
        <taxon>Kineococcus</taxon>
    </lineage>
</organism>
<evidence type="ECO:0000256" key="4">
    <source>
        <dbReference type="ARBA" id="ARBA00022448"/>
    </source>
</evidence>
<feature type="transmembrane region" description="Helical" evidence="10">
    <location>
        <begin position="50"/>
        <end position="68"/>
    </location>
</feature>
<feature type="transmembrane region" description="Helical" evidence="10">
    <location>
        <begin position="12"/>
        <end position="29"/>
    </location>
</feature>
<evidence type="ECO:0000256" key="5">
    <source>
        <dbReference type="ARBA" id="ARBA00022475"/>
    </source>
</evidence>
<feature type="transmembrane region" description="Helical" evidence="10">
    <location>
        <begin position="299"/>
        <end position="324"/>
    </location>
</feature>
<evidence type="ECO:0000313" key="12">
    <source>
        <dbReference type="EMBL" id="MFB9376277.1"/>
    </source>
</evidence>
<reference evidence="12 13" key="1">
    <citation type="submission" date="2024-09" db="EMBL/GenBank/DDBJ databases">
        <authorList>
            <person name="Sun Q."/>
            <person name="Mori K."/>
        </authorList>
    </citation>
    <scope>NUCLEOTIDE SEQUENCE [LARGE SCALE GENOMIC DNA]</scope>
    <source>
        <strain evidence="12 13">TISTR 1856</strain>
    </source>
</reference>
<feature type="transmembrane region" description="Helical" evidence="10">
    <location>
        <begin position="198"/>
        <end position="214"/>
    </location>
</feature>
<evidence type="ECO:0000256" key="6">
    <source>
        <dbReference type="ARBA" id="ARBA00022692"/>
    </source>
</evidence>